<keyword evidence="6" id="KW-1185">Reference proteome</keyword>
<accession>A0AAQ5ZD21</accession>
<reference evidence="5" key="2">
    <citation type="submission" date="2025-08" db="UniProtKB">
        <authorList>
            <consortium name="Ensembl"/>
        </authorList>
    </citation>
    <scope>IDENTIFICATION</scope>
</reference>
<evidence type="ECO:0000259" key="4">
    <source>
        <dbReference type="PROSITE" id="PS50021"/>
    </source>
</evidence>
<feature type="compositionally biased region" description="Polar residues" evidence="3">
    <location>
        <begin position="1481"/>
        <end position="1511"/>
    </location>
</feature>
<evidence type="ECO:0000256" key="3">
    <source>
        <dbReference type="SAM" id="MobiDB-lite"/>
    </source>
</evidence>
<evidence type="ECO:0000256" key="1">
    <source>
        <dbReference type="ARBA" id="ARBA00004496"/>
    </source>
</evidence>
<feature type="region of interest" description="Disordered" evidence="3">
    <location>
        <begin position="1462"/>
        <end position="1516"/>
    </location>
</feature>
<dbReference type="PANTHER" id="PTHR45912:SF3">
    <property type="entry name" value="CILIA- AND FLAGELLA-ASSOCIATED PROTEIN 47"/>
    <property type="match status" value="1"/>
</dbReference>
<feature type="region of interest" description="Disordered" evidence="3">
    <location>
        <begin position="645"/>
        <end position="679"/>
    </location>
</feature>
<reference evidence="5 6" key="1">
    <citation type="submission" date="2022-01" db="EMBL/GenBank/DDBJ databases">
        <title>A chromosome-scale genome assembly of the false clownfish, Amphiprion ocellaris.</title>
        <authorList>
            <person name="Ryu T."/>
        </authorList>
    </citation>
    <scope>NUCLEOTIDE SEQUENCE [LARGE SCALE GENOMIC DNA]</scope>
</reference>
<evidence type="ECO:0000256" key="2">
    <source>
        <dbReference type="ARBA" id="ARBA00022490"/>
    </source>
</evidence>
<dbReference type="InterPro" id="IPR031549">
    <property type="entry name" value="ASH"/>
</dbReference>
<dbReference type="Pfam" id="PF15780">
    <property type="entry name" value="ASH"/>
    <property type="match status" value="1"/>
</dbReference>
<dbReference type="InterPro" id="IPR056343">
    <property type="entry name" value="CFAP47_dom"/>
</dbReference>
<dbReference type="InterPro" id="IPR001715">
    <property type="entry name" value="CH_dom"/>
</dbReference>
<keyword evidence="2" id="KW-0963">Cytoplasm</keyword>
<dbReference type="Pfam" id="PF24529">
    <property type="entry name" value="CFAP47"/>
    <property type="match status" value="1"/>
</dbReference>
<dbReference type="GO" id="GO:0005737">
    <property type="term" value="C:cytoplasm"/>
    <property type="evidence" value="ECO:0007669"/>
    <property type="project" value="UniProtKB-SubCell"/>
</dbReference>
<sequence>MAASCVRVEPPFVEFNDVKVGQVYKVTVTATNTGNSLRKITLGKPASKLFKLTASSQAVVVAPGLSVRGLLEFTPETEVEVRDCLLVHIDDVDTLKIPLRGFPRACSLSVDSLIDFGCVVASSQVLIKHHPITNKGSAPGVFQVHYCGDFRLRLSPSSAVVAAGATQQLKVELRTDSSWQIEEKALLKLQNRSAVVLSIRGEVVDQRFEVFDLQGSPLSCLWFGPAYFGTSCVKNVVLKNNAPEACDWVCLLQETAAGTEVGTNMQKSADAALLDRMERCSPATHDVSQMLVCVPRQGRLGPYEKTTVAVRFSPICKSSAERKKCDSSVSRQDYSLFLLFESVKSKHGFFNLWADSSVKLAVTGSGLPVSLVPGPSHRFRFPGCVTGQHVDLLCVLQNLCPQLPINFRFHKLAHFSTKPSAGVIGPGQCQDVVVSFNARQQGSFQVQQKVDVLGLVVRQRADHTTEDITEVELRSFHTIALHFSAVCHSETTHPTTKLNPVTNPTGPWPDVRFSDLACYRGMTRVAVLGADKTRLHEHHRERSRSTEVEEFLAFPDDRAASIRPASPHRQYRTIFTGIPHYSYVDTDYSFTEDEEEQRQRHRQIYADFIKQLRQTRLQRINKRQQEKETDDVDIGIVPSKGLVPPTLRLSDLESHKTSETKVKYSKNSSGSNSSCTQNSMSNMQQVSSEVSLVMYAVPSSSQEVADCNRTLTAEELCQVVISPLLVNFDDVCVQSVCVQTLELINKLSVYVWVQLEVDSPELQGSSPLSHVLPPHSRITLPLTFQSRKLGFFYRPVSYSVNQQHPGQILVKAHVVPLTLELSTHWLVLHPTPTLLAALGYRSSVTLKNPCNRAAEFTWQPVVTENGILFSVRPATGVVEPYRELDCEVVWHPSFSSPSEGDFDLRVHEGDTQRLHCVAKVVATSIQLAETQVTFGSVPLNMPSLRTAVLHNTGQNHGYYQVLDVCPLPGMVVSPSEGVVPSRGQAVLNIRFNPDCVIKFDTRVEIALRSMKSIELRVGGSVEPPDVDISVSHFQFCGVHVGSQRVKPFTLTNNSPAAAWVAFHLSEYKDFSFQLPQPSAKMPPGMSVVEVQGNQTLNCSLVFCPTQTASYDFYLPVKVNGVRWPRAPQSAFSTPSSSLATGTRKHTVKPLAYSVSRVTQQPPCIQATVLCAPLEMSPSSLQFDVLPQSDTYTKKVELKAVCKESVFWRGVTRECVCWWIDCNATEASTKEKRDGELCAVSPSSGSLGPGQSICLVVSIRPEAIRPGSEKVMKLSLPLYLGDKGDEGIGGEDRHQPYRELSITITFQLPRIILHPPQILLTPVPLDSNTETTLTLLAVGYPSGTNVSAQVDEIKMEDGTKIQPVSVIFPEGNTIPAQDHDKEASVASLLCSVSFCSAVPLSLCTTITFTDHLQNSFKAKLYVICDNCLLTVWPYMALHRSTQHIVLRTGATAVEAILQRCHTPSPASGITSSSSSFDHNSSTMRNSGSDSMSGQASRDTEVSPTTETPTNLSVPEFPAANTETGPYYQNVLLAVERWFSLFGWPDGPHPITVPHTLRRVVSKTRTNKSSGRTYSVRQNKDTRSVVDMLQHLTGKQIPGIPHCQNFSSHIDQRTNQLLQQHEAILAFLRVQGACLCHIRPEFLLDALEFKHWCSLQSNDAENDLDFNTVDYESLSKRSWTDVLLQIYKVLVLCRVSENKTPNSNDVEGMFSVSSQTLTSNVYSSWELQLLSWLNIHYQNMRETAWSTGGIPSARWIVNFDLDLTDGLVLAALLTAYCPYLIRSHFQRMYTTTSSLEQILHNNIIITQALTALGLNINMQPTDLSDPNPVQMLILCVHLYERLPQYLPVHTITLSGALHTTLSKQVRLKSPYCQPIKYQAFIFGKDAHLFSLPNGSAVSVPPKSSVELTVHFTCSFLQPMEAVLLLISSSAFGLRCTTLAFNLKTNVSHITPTNTVKCKSLCYQLKAIQVPLINTFNRAAIFRVVLVQSTFNPLDPTTKKDSLVQQASPQPNVEKIISVKICGEEIEDGEGSEFLSAETSVRLEFGQADALCIYFLPFCPGTKYCSVLLVSPQVGDMVYLIKATSELPLPSPLSARPSANIISQPKSSADTRVCVPVLSLHCKLGQLSEEVLRVSRINMQWEQALAIWGQHCMSGVERTRRLLTHTLYSSTVRTTAAKQRLFRQPLLKDVYHSKAIKYNVEVSLPQYFTLPSTVTIPIKEDTDIPWENPADCDCVDIPLRFQADSVGQYACEVVLKSWCDTRVYLLEALVTAQGESVHLDFSSPAHRSVTQHLPLHNETHQDWKMEAKVCGEGFSGPNVVNVPAGTRASYPLTFHPAAQCVVMGTLSLRNDCDGTDHVFSLRGVGERPLPVDHVVLHCTAGRTTHSQLDVPNYSQNKVNLMVVTDLSAVSGSPSLEIKPSHTAAYALAVSPWKRGKQTGCVSFVETDDMQEASKEKGNASGRYEVNFSLEIICEPAAPIKVIDVQCATQNSVAIEIPVSNSGGEQLMLDVNLEGDDLNGANCVAVPPRETFTYKATFSPEKVGKNTGSVVFQSELVGEFWYQLELYALPPPVVMLPQACCQLGKWTRLTIPLVNPTTEALEMNVTNSNPTNYTAEMEGSTLVLEPRSSTQLAVRFRPSAIGERNHEAKIAFTCPELQECCVLLSGRGLNPETEKPLSISSVIGSKASINIPFTNPTDLPAVLSITLTDVDPSGAPNLHPVTSKEVFSIPLSDIEGVQISEGATVDVPVEFAPDSVELQQVWLCITMKPISSLSDNTNFSKDDMRSEQELWPICWIYPLCGKAMEAPAEISSLTVVECEVGCQLQKKVDVLLTGCLPGNQDQRGQEVTWMLKEDFLCEVRSRGEEVEDCLSICAEAARRNPETGIVTLTLNLVYAPLRTCRSSGVLAVQSVSGQLWEFPITLTATNPQVDDVILTETTELGKTSAVGFRLTSTFRRPTSFTAEFLPGSSSEFTVTPVSGILPPVHSTGLLFTVSFTPTTTCKRHTARLAIQTVDMRWTYEVRGKTPDDSPAPLQHVHQWQLSCDRSIQRTELCGPEPSASLPG</sequence>
<comment type="subcellular location">
    <subcellularLocation>
        <location evidence="1">Cytoplasm</location>
    </subcellularLocation>
</comment>
<dbReference type="Ensembl" id="ENSAOCT00000075395.1">
    <property type="protein sequence ID" value="ENSAOCP00000061685.1"/>
    <property type="gene ID" value="ENSAOCG00000033239.1"/>
</dbReference>
<dbReference type="Gene3D" id="1.10.418.10">
    <property type="entry name" value="Calponin-like domain"/>
    <property type="match status" value="1"/>
</dbReference>
<reference evidence="5" key="3">
    <citation type="submission" date="2025-09" db="UniProtKB">
        <authorList>
            <consortium name="Ensembl"/>
        </authorList>
    </citation>
    <scope>IDENTIFICATION</scope>
</reference>
<dbReference type="InterPro" id="IPR036872">
    <property type="entry name" value="CH_dom_sf"/>
</dbReference>
<name>A0AAQ5ZD21_AMPOC</name>
<feature type="compositionally biased region" description="Low complexity" evidence="3">
    <location>
        <begin position="665"/>
        <end position="679"/>
    </location>
</feature>
<organism evidence="5 6">
    <name type="scientific">Amphiprion ocellaris</name>
    <name type="common">Clown anemonefish</name>
    <dbReference type="NCBI Taxonomy" id="80972"/>
    <lineage>
        <taxon>Eukaryota</taxon>
        <taxon>Metazoa</taxon>
        <taxon>Chordata</taxon>
        <taxon>Craniata</taxon>
        <taxon>Vertebrata</taxon>
        <taxon>Euteleostomi</taxon>
        <taxon>Actinopterygii</taxon>
        <taxon>Neopterygii</taxon>
        <taxon>Teleostei</taxon>
        <taxon>Neoteleostei</taxon>
        <taxon>Acanthomorphata</taxon>
        <taxon>Ovalentaria</taxon>
        <taxon>Pomacentridae</taxon>
        <taxon>Amphiprion</taxon>
    </lineage>
</organism>
<dbReference type="Gene3D" id="2.60.40.10">
    <property type="entry name" value="Immunoglobulins"/>
    <property type="match status" value="8"/>
</dbReference>
<dbReference type="GO" id="GO:0005929">
    <property type="term" value="C:cilium"/>
    <property type="evidence" value="ECO:0007669"/>
    <property type="project" value="TreeGrafter"/>
</dbReference>
<dbReference type="PROSITE" id="PS50021">
    <property type="entry name" value="CH"/>
    <property type="match status" value="1"/>
</dbReference>
<dbReference type="PANTHER" id="PTHR45912">
    <property type="entry name" value="CILIA- AND FLAGELLA-ASSOCIATED PROTEIN 47"/>
    <property type="match status" value="1"/>
</dbReference>
<dbReference type="Pfam" id="PF26579">
    <property type="entry name" value="Ig_CFAP47"/>
    <property type="match status" value="1"/>
</dbReference>
<evidence type="ECO:0000313" key="5">
    <source>
        <dbReference type="Ensembl" id="ENSAOCP00000061685.1"/>
    </source>
</evidence>
<evidence type="ECO:0000313" key="6">
    <source>
        <dbReference type="Proteomes" id="UP001501940"/>
    </source>
</evidence>
<dbReference type="InterPro" id="IPR058952">
    <property type="entry name" value="Ig_CFAP47"/>
</dbReference>
<feature type="compositionally biased region" description="Low complexity" evidence="3">
    <location>
        <begin position="1463"/>
        <end position="1480"/>
    </location>
</feature>
<dbReference type="GO" id="GO:0007288">
    <property type="term" value="P:sperm axoneme assembly"/>
    <property type="evidence" value="ECO:0007669"/>
    <property type="project" value="TreeGrafter"/>
</dbReference>
<proteinExistence type="predicted"/>
<feature type="domain" description="Calponin-homology (CH)" evidence="4">
    <location>
        <begin position="1721"/>
        <end position="1841"/>
    </location>
</feature>
<dbReference type="GeneTree" id="ENSGT00940000159699"/>
<dbReference type="InterPro" id="IPR013783">
    <property type="entry name" value="Ig-like_fold"/>
</dbReference>
<feature type="compositionally biased region" description="Basic and acidic residues" evidence="3">
    <location>
        <begin position="650"/>
        <end position="662"/>
    </location>
</feature>
<dbReference type="Proteomes" id="UP001501940">
    <property type="component" value="Chromosome 24"/>
</dbReference>
<protein>
    <recommendedName>
        <fullName evidence="4">Calponin-homology (CH) domain-containing protein</fullName>
    </recommendedName>
</protein>
<dbReference type="SUPFAM" id="SSF47576">
    <property type="entry name" value="Calponin-homology domain, CH-domain"/>
    <property type="match status" value="1"/>
</dbReference>